<keyword evidence="3" id="KW-1185">Reference proteome</keyword>
<protein>
    <recommendedName>
        <fullName evidence="1">Tubulin--tyrosine ligase-like protein 12 SET-like domain-containing protein</fullName>
    </recommendedName>
</protein>
<comment type="caution">
    <text evidence="2">The sequence shown here is derived from an EMBL/GenBank/DDBJ whole genome shotgun (WGS) entry which is preliminary data.</text>
</comment>
<feature type="domain" description="Tubulin--tyrosine ligase-like protein 12 SET-like" evidence="1">
    <location>
        <begin position="81"/>
        <end position="255"/>
    </location>
</feature>
<dbReference type="PROSITE" id="PS51221">
    <property type="entry name" value="TTL"/>
    <property type="match status" value="1"/>
</dbReference>
<accession>A0A267DLW2</accession>
<dbReference type="InterPro" id="IPR057954">
    <property type="entry name" value="SET_TTL12"/>
</dbReference>
<dbReference type="InterPro" id="IPR027749">
    <property type="entry name" value="TTLL12"/>
</dbReference>
<reference evidence="2 3" key="1">
    <citation type="submission" date="2017-06" db="EMBL/GenBank/DDBJ databases">
        <title>A platform for efficient transgenesis in Macrostomum lignano, a flatworm model organism for stem cell research.</title>
        <authorList>
            <person name="Berezikov E."/>
        </authorList>
    </citation>
    <scope>NUCLEOTIDE SEQUENCE [LARGE SCALE GENOMIC DNA]</scope>
    <source>
        <strain evidence="2">DV1</strain>
        <tissue evidence="2">Whole organism</tissue>
    </source>
</reference>
<dbReference type="Pfam" id="PF25556">
    <property type="entry name" value="SET_TTL"/>
    <property type="match status" value="1"/>
</dbReference>
<dbReference type="OrthoDB" id="60477at2759"/>
<dbReference type="AlphaFoldDB" id="A0A267DLW2"/>
<name>A0A267DLW2_9PLAT</name>
<dbReference type="PANTHER" id="PTHR46088:SF1">
    <property type="entry name" value="TUBULIN--TYROSINE LIGASE-LIKE PROTEIN 12"/>
    <property type="match status" value="1"/>
</dbReference>
<sequence length="695" mass="78581">MQQSQLESGAESYEEFERLHSSQLTLSGLPKHYWPTLHRKISAGIYDAGDNFCRIKSGRPLQEYCPHSLADDQQDIVLYDWRVKVVASDGIRLDESDHVYLIDHFFSFLAEDLDAQLAEVMSDEKARSRLEAITFPGLDEADSGLQADKPPPICREHVWRLASFYRIQRPNASDAASASTNVWYVMDEFGSSIRHSDAPSVKVFPFLHLTSGTAYSVMFPLRSLALYDEATRDWAEGSGAANSSAEPGPRQCRLLAERFHPQLFECFSDRPRLRRQLPCYPTPGSQPAGHNPATFAPEFFARHRVNESLPSLERLSGSMPTVASLGRALRVFSNVDFVVNYLTKGDQFQLTEDPDNADILWLADHFKDYEGLSIARPGVFVNQFPFENVLSVKDLLASLAMEAKAAWYPLTFNLELEMDRFCAHIGEALAKAGDVEDSDSDDRYWIVKPWNMGRGLGIFLCDAFRLGLVELVKRCQATPCIASRYIHRPLLFKRDDVDGAGVKFDFRYMIILRSVRPLMAYVYKNFWLRFSNKPYSLDPAVMQDYGTHFTVMNYQADQALKNINCQEFVPLFDAQYGERNLTWSQIEQQLVLPTLLDIVRLAVRHPPPKGIAHNPQSRAIYAADLILGWDSAASASGGGISGLKCYACEVNFCPDLTRACAYIPGFMDHIFSTLFLNEPINCHTLVEEETPFDFK</sequence>
<gene>
    <name evidence="2" type="ORF">BOX15_Mlig011759g1</name>
</gene>
<dbReference type="GO" id="GO:0005737">
    <property type="term" value="C:cytoplasm"/>
    <property type="evidence" value="ECO:0007669"/>
    <property type="project" value="TreeGrafter"/>
</dbReference>
<dbReference type="STRING" id="282301.A0A267DLW2"/>
<dbReference type="Gene3D" id="3.30.470.20">
    <property type="entry name" value="ATP-grasp fold, B domain"/>
    <property type="match status" value="1"/>
</dbReference>
<evidence type="ECO:0000259" key="1">
    <source>
        <dbReference type="Pfam" id="PF25556"/>
    </source>
</evidence>
<evidence type="ECO:0000313" key="2">
    <source>
        <dbReference type="EMBL" id="PAA49542.1"/>
    </source>
</evidence>
<evidence type="ECO:0000313" key="3">
    <source>
        <dbReference type="Proteomes" id="UP000215902"/>
    </source>
</evidence>
<dbReference type="Proteomes" id="UP000215902">
    <property type="component" value="Unassembled WGS sequence"/>
</dbReference>
<dbReference type="EMBL" id="NIVC01003848">
    <property type="protein sequence ID" value="PAA49542.1"/>
    <property type="molecule type" value="Genomic_DNA"/>
</dbReference>
<dbReference type="InterPro" id="IPR004344">
    <property type="entry name" value="TTL/TTLL_fam"/>
</dbReference>
<proteinExistence type="predicted"/>
<dbReference type="PANTHER" id="PTHR46088">
    <property type="entry name" value="TUBULIN--TYROSINE LIGASE-LIKE PROTEIN 12"/>
    <property type="match status" value="1"/>
</dbReference>
<organism evidence="2 3">
    <name type="scientific">Macrostomum lignano</name>
    <dbReference type="NCBI Taxonomy" id="282301"/>
    <lineage>
        <taxon>Eukaryota</taxon>
        <taxon>Metazoa</taxon>
        <taxon>Spiralia</taxon>
        <taxon>Lophotrochozoa</taxon>
        <taxon>Platyhelminthes</taxon>
        <taxon>Rhabditophora</taxon>
        <taxon>Macrostomorpha</taxon>
        <taxon>Macrostomida</taxon>
        <taxon>Macrostomidae</taxon>
        <taxon>Macrostomum</taxon>
    </lineage>
</organism>
<dbReference type="Pfam" id="PF03133">
    <property type="entry name" value="TTL"/>
    <property type="match status" value="1"/>
</dbReference>